<organism evidence="2 3">
    <name type="scientific">Drosophila hydei</name>
    <name type="common">Fruit fly</name>
    <dbReference type="NCBI Taxonomy" id="7224"/>
    <lineage>
        <taxon>Eukaryota</taxon>
        <taxon>Metazoa</taxon>
        <taxon>Ecdysozoa</taxon>
        <taxon>Arthropoda</taxon>
        <taxon>Hexapoda</taxon>
        <taxon>Insecta</taxon>
        <taxon>Pterygota</taxon>
        <taxon>Neoptera</taxon>
        <taxon>Endopterygota</taxon>
        <taxon>Diptera</taxon>
        <taxon>Brachycera</taxon>
        <taxon>Muscomorpha</taxon>
        <taxon>Ephydroidea</taxon>
        <taxon>Drosophilidae</taxon>
        <taxon>Drosophila</taxon>
    </lineage>
</organism>
<name>A0A6J1LDU8_DROHY</name>
<sequence length="605" mass="71891">MLRRVNFSDGNNLRGLQQQQLGQSGMPGMRFGHAINEQLHERREWLLQLGLTPGCAHDLAMHTLERPEFNLSDFKLYWQQLSFQLGPRRRDEVDAMVIRRMRELLHTQTLETNHSPPRDINKSSNGSDTPDSHCLRDAVDSPVHYEPDHYLDRRMTSTPVNELETHCREAIVSKINADPRIADDNYQAQHPNDCENFNSNSILDADQRDKEEKTQFMGYNNQQFNNNFGNVPYCQQFTEPTNNLYFNNKARELQHQSRYLNNNNQPFQNNNEPNVGRFDDDNYEDTKRNLNLYQFQRPQIPETETRMNTTEDAGNQYVIGNSRKRNQQNRLKRRYLKRLRKVFQIGNFHMPRIQHKSGALPQPEDDSYAIMFYRRTYSPIVGGKEHDSPALPVMAMPNFPTNPNRILAKRIRQELRNDWVVSYRSLKYNNWDVWWKDFKWCRPAIERQLEVFKGINLMDNSFLHCVMNYYKPQTVKKLLHLATLALQLNKTNYQLIIGTIFELTNKRFLEKLDYDEMGRLQDLIRYMPNHLWTYKMRSMVYLWTRYSEVRLTADSNTESGAKDLWATNTQWNSPLFHWLALQAYDELKRISRIEWPDHSKIFPPN</sequence>
<evidence type="ECO:0000313" key="2">
    <source>
        <dbReference type="Proteomes" id="UP000504633"/>
    </source>
</evidence>
<evidence type="ECO:0000313" key="3">
    <source>
        <dbReference type="RefSeq" id="XP_023165142.2"/>
    </source>
</evidence>
<evidence type="ECO:0000256" key="1">
    <source>
        <dbReference type="SAM" id="MobiDB-lite"/>
    </source>
</evidence>
<dbReference type="KEGG" id="dhe:111595575"/>
<protein>
    <submittedName>
        <fullName evidence="3">Uncharacterized protein LOC111595575 isoform X1</fullName>
    </submittedName>
</protein>
<dbReference type="OrthoDB" id="7854954at2759"/>
<keyword evidence="2" id="KW-1185">Reference proteome</keyword>
<dbReference type="AlphaFoldDB" id="A0A6J1LDU8"/>
<dbReference type="GeneID" id="111595575"/>
<gene>
    <name evidence="3" type="primary">LOC111595575</name>
</gene>
<dbReference type="RefSeq" id="XP_023165142.2">
    <property type="nucleotide sequence ID" value="XM_023309374.2"/>
</dbReference>
<proteinExistence type="predicted"/>
<dbReference type="Proteomes" id="UP000504633">
    <property type="component" value="Unplaced"/>
</dbReference>
<reference evidence="3" key="1">
    <citation type="submission" date="2025-08" db="UniProtKB">
        <authorList>
            <consortium name="RefSeq"/>
        </authorList>
    </citation>
    <scope>IDENTIFICATION</scope>
    <source>
        <strain evidence="3">15085-1641.00</strain>
        <tissue evidence="3">Whole body</tissue>
    </source>
</reference>
<feature type="region of interest" description="Disordered" evidence="1">
    <location>
        <begin position="108"/>
        <end position="134"/>
    </location>
</feature>
<accession>A0A6J1LDU8</accession>
<dbReference type="OMA" id="VYLWSRY"/>